<protein>
    <submittedName>
        <fullName evidence="1">Uncharacterized protein</fullName>
    </submittedName>
</protein>
<dbReference type="Proteomes" id="UP000025229">
    <property type="component" value="Chromosome"/>
</dbReference>
<sequence length="198" mass="21284">MDEWHGFGAKLSVSQVYETTITDAISGLSAHFVVVPARSLGGDSYLFERSPRPLDALGLQPLADIPAGGVVRSLAACLVSEDVDEFLRRFHEGFTQEISHASTELPAAFAFAEYLTFARVIPFEWSEFSSDSLGNILTAQGRGKAAFASYEDTRVPMMTIVIPAGLLVCGATTRMEEALGSGLRERIVGYVGEGAFGK</sequence>
<reference evidence="1 3" key="1">
    <citation type="submission" date="2014-03" db="EMBL/GenBank/DDBJ databases">
        <title>Complete genome sequence of the Radio-Resistant Rubrobacter radiotolerans RSPS-4.</title>
        <authorList>
            <person name="Egas C.C."/>
            <person name="Barroso C.C."/>
            <person name="Froufe H.J.C."/>
            <person name="Pacheco J.J."/>
            <person name="Albuquerque L.L."/>
            <person name="da Costa M.M.S."/>
        </authorList>
    </citation>
    <scope>NUCLEOTIDE SEQUENCE [LARGE SCALE GENOMIC DNA]</scope>
    <source>
        <strain evidence="1 3">RSPS-4</strain>
    </source>
</reference>
<dbReference type="Proteomes" id="UP001281130">
    <property type="component" value="Unassembled WGS sequence"/>
</dbReference>
<accession>A0A023X2R5</accession>
<evidence type="ECO:0000313" key="2">
    <source>
        <dbReference type="EMBL" id="MDX5893766.1"/>
    </source>
</evidence>
<evidence type="ECO:0000313" key="3">
    <source>
        <dbReference type="Proteomes" id="UP000025229"/>
    </source>
</evidence>
<name>A0A023X2R5_RUBRA</name>
<dbReference type="KEGG" id="rrd:RradSPS_1076"/>
<organism evidence="1 3">
    <name type="scientific">Rubrobacter radiotolerans</name>
    <name type="common">Arthrobacter radiotolerans</name>
    <dbReference type="NCBI Taxonomy" id="42256"/>
    <lineage>
        <taxon>Bacteria</taxon>
        <taxon>Bacillati</taxon>
        <taxon>Actinomycetota</taxon>
        <taxon>Rubrobacteria</taxon>
        <taxon>Rubrobacterales</taxon>
        <taxon>Rubrobacteraceae</taxon>
        <taxon>Rubrobacter</taxon>
    </lineage>
</organism>
<dbReference type="OrthoDB" id="5243850at2"/>
<dbReference type="RefSeq" id="WP_038681203.1">
    <property type="nucleotide sequence ID" value="NZ_CP007514.1"/>
</dbReference>
<dbReference type="EMBL" id="CP007514">
    <property type="protein sequence ID" value="AHY46359.1"/>
    <property type="molecule type" value="Genomic_DNA"/>
</dbReference>
<gene>
    <name evidence="1" type="ORF">RradSPS_1076</name>
    <name evidence="2" type="ORF">SIL72_06955</name>
</gene>
<reference evidence="2" key="2">
    <citation type="submission" date="2023-11" db="EMBL/GenBank/DDBJ databases">
        <title>MicrobeMod: A computational toolkit for identifying prokaryotic methylation and restriction-modification with nanopore sequencing.</title>
        <authorList>
            <person name="Crits-Christoph A."/>
            <person name="Kang S.C."/>
            <person name="Lee H."/>
            <person name="Ostrov N."/>
        </authorList>
    </citation>
    <scope>NUCLEOTIDE SEQUENCE</scope>
    <source>
        <strain evidence="2">ATCC 51242</strain>
    </source>
</reference>
<proteinExistence type="predicted"/>
<dbReference type="AlphaFoldDB" id="A0A023X2R5"/>
<keyword evidence="3" id="KW-1185">Reference proteome</keyword>
<dbReference type="HOGENOM" id="CLU_1440101_0_0_11"/>
<dbReference type="EMBL" id="JAWXXX010000001">
    <property type="protein sequence ID" value="MDX5893766.1"/>
    <property type="molecule type" value="Genomic_DNA"/>
</dbReference>
<evidence type="ECO:0000313" key="1">
    <source>
        <dbReference type="EMBL" id="AHY46359.1"/>
    </source>
</evidence>